<dbReference type="InterPro" id="IPR005883">
    <property type="entry name" value="PilM"/>
</dbReference>
<reference evidence="1 2" key="1">
    <citation type="submission" date="2021-01" db="EMBL/GenBank/DDBJ databases">
        <title>Genomic Encyclopedia of Type Strains, Phase IV (KMG-IV): sequencing the most valuable type-strain genomes for metagenomic binning, comparative biology and taxonomic classification.</title>
        <authorList>
            <person name="Goeker M."/>
        </authorList>
    </citation>
    <scope>NUCLEOTIDE SEQUENCE [LARGE SCALE GENOMIC DNA]</scope>
    <source>
        <strain evidence="1 2">DSM 23711</strain>
    </source>
</reference>
<protein>
    <submittedName>
        <fullName evidence="1">Type IV pilus assembly protein PilM</fullName>
    </submittedName>
</protein>
<dbReference type="RefSeq" id="WP_204500133.1">
    <property type="nucleotide sequence ID" value="NZ_JAFBDR010000013.1"/>
</dbReference>
<proteinExistence type="predicted"/>
<dbReference type="Gene3D" id="3.30.420.40">
    <property type="match status" value="2"/>
</dbReference>
<accession>A0ABS2N1K7</accession>
<organism evidence="1 2">
    <name type="scientific">Aquibacillus albus</name>
    <dbReference type="NCBI Taxonomy" id="1168171"/>
    <lineage>
        <taxon>Bacteria</taxon>
        <taxon>Bacillati</taxon>
        <taxon>Bacillota</taxon>
        <taxon>Bacilli</taxon>
        <taxon>Bacillales</taxon>
        <taxon>Bacillaceae</taxon>
        <taxon>Aquibacillus</taxon>
    </lineage>
</organism>
<evidence type="ECO:0000313" key="2">
    <source>
        <dbReference type="Proteomes" id="UP001296943"/>
    </source>
</evidence>
<dbReference type="SUPFAM" id="SSF53067">
    <property type="entry name" value="Actin-like ATPase domain"/>
    <property type="match status" value="1"/>
</dbReference>
<dbReference type="Proteomes" id="UP001296943">
    <property type="component" value="Unassembled WGS sequence"/>
</dbReference>
<comment type="caution">
    <text evidence="1">The sequence shown here is derived from an EMBL/GenBank/DDBJ whole genome shotgun (WGS) entry which is preliminary data.</text>
</comment>
<keyword evidence="2" id="KW-1185">Reference proteome</keyword>
<dbReference type="InterPro" id="IPR043129">
    <property type="entry name" value="ATPase_NBD"/>
</dbReference>
<dbReference type="Gene3D" id="3.30.1490.300">
    <property type="match status" value="1"/>
</dbReference>
<dbReference type="EMBL" id="JAFBDR010000013">
    <property type="protein sequence ID" value="MBM7572022.1"/>
    <property type="molecule type" value="Genomic_DNA"/>
</dbReference>
<evidence type="ECO:0000313" key="1">
    <source>
        <dbReference type="EMBL" id="MBM7572022.1"/>
    </source>
</evidence>
<dbReference type="Pfam" id="PF11104">
    <property type="entry name" value="PilM_2"/>
    <property type="match status" value="1"/>
</dbReference>
<gene>
    <name evidence="1" type="ORF">JOC48_002523</name>
</gene>
<sequence>MNLIIKDQVIRYVVSTGSSFDDVIDYGERFFQENIIEDGKIINEKAFNAVLDRLIRDKKWKNKPLYFCVPDAAISIREQMVPKGLTKDEIKQYIMMELDESIRLPFTNPAIDFEIIGEEDEQTKILLFAYPKERLESYVNLFVNLGLKPIVADISSLSIFRLYFTLDLPSAKEHLLSVQWDKDSIVLTAFNQNKPVFTRYIKSSLDAGGWTWDVQENELIWSDKKISLEAYEEEQLTKVERFMDFYQYSVMHGNDQITKVLLSGDYPYLERVKALLSERFTGSIEYMALYEERFHAPGKYADVVGLAIKKY</sequence>
<name>A0ABS2N1K7_9BACI</name>